<dbReference type="Gene3D" id="2.20.110.10">
    <property type="entry name" value="Histone H3 K4-specific methyltransferase SET7/9 N-terminal domain"/>
    <property type="match status" value="2"/>
</dbReference>
<dbReference type="SUPFAM" id="SSF49452">
    <property type="entry name" value="Starch-binding domain-like"/>
    <property type="match status" value="1"/>
</dbReference>
<organism evidence="3 4">
    <name type="scientific">Symbiodinium microadriaticum</name>
    <name type="common">Dinoflagellate</name>
    <name type="synonym">Zooxanthella microadriatica</name>
    <dbReference type="NCBI Taxonomy" id="2951"/>
    <lineage>
        <taxon>Eukaryota</taxon>
        <taxon>Sar</taxon>
        <taxon>Alveolata</taxon>
        <taxon>Dinophyceae</taxon>
        <taxon>Suessiales</taxon>
        <taxon>Symbiodiniaceae</taxon>
        <taxon>Symbiodinium</taxon>
    </lineage>
</organism>
<accession>A0A1Q9D984</accession>
<dbReference type="AlphaFoldDB" id="A0A1Q9D984"/>
<proteinExistence type="predicted"/>
<protein>
    <submittedName>
        <fullName evidence="3">Radial spoke head 1-like</fullName>
    </submittedName>
</protein>
<keyword evidence="1" id="KW-0677">Repeat</keyword>
<dbReference type="InterPro" id="IPR013784">
    <property type="entry name" value="Carb-bd-like_fold"/>
</dbReference>
<name>A0A1Q9D984_SYMMI</name>
<dbReference type="Gene3D" id="2.60.40.10">
    <property type="entry name" value="Immunoglobulins"/>
    <property type="match status" value="1"/>
</dbReference>
<reference evidence="3 4" key="1">
    <citation type="submission" date="2016-02" db="EMBL/GenBank/DDBJ databases">
        <title>Genome analysis of coral dinoflagellate symbionts highlights evolutionary adaptations to a symbiotic lifestyle.</title>
        <authorList>
            <person name="Aranda M."/>
            <person name="Li Y."/>
            <person name="Liew Y.J."/>
            <person name="Baumgarten S."/>
            <person name="Simakov O."/>
            <person name="Wilson M."/>
            <person name="Piel J."/>
            <person name="Ashoor H."/>
            <person name="Bougouffa S."/>
            <person name="Bajic V.B."/>
            <person name="Ryu T."/>
            <person name="Ravasi T."/>
            <person name="Bayer T."/>
            <person name="Micklem G."/>
            <person name="Kim H."/>
            <person name="Bhak J."/>
            <person name="Lajeunesse T.C."/>
            <person name="Voolstra C.R."/>
        </authorList>
    </citation>
    <scope>NUCLEOTIDE SEQUENCE [LARGE SCALE GENOMIC DNA]</scope>
    <source>
        <strain evidence="3 4">CCMP2467</strain>
    </source>
</reference>
<dbReference type="PANTHER" id="PTHR43215">
    <property type="entry name" value="RADIAL SPOKE HEAD 1 HOMOLOG"/>
    <property type="match status" value="1"/>
</dbReference>
<dbReference type="Pfam" id="PF02493">
    <property type="entry name" value="MORN"/>
    <property type="match status" value="5"/>
</dbReference>
<dbReference type="GO" id="GO:2001070">
    <property type="term" value="F:starch binding"/>
    <property type="evidence" value="ECO:0007669"/>
    <property type="project" value="InterPro"/>
</dbReference>
<evidence type="ECO:0000256" key="1">
    <source>
        <dbReference type="ARBA" id="ARBA00022737"/>
    </source>
</evidence>
<evidence type="ECO:0000259" key="2">
    <source>
        <dbReference type="Pfam" id="PF00686"/>
    </source>
</evidence>
<dbReference type="OrthoDB" id="184064at2759"/>
<gene>
    <name evidence="3" type="primary">Rsph1</name>
    <name evidence="3" type="ORF">AK812_SmicGene26560</name>
</gene>
<dbReference type="Proteomes" id="UP000186817">
    <property type="component" value="Unassembled WGS sequence"/>
</dbReference>
<sequence length="278" mass="31175">MGFSIRYRRRHACKGSFRYGLRDGQGVLTLNAEGTDTYEGHFRAGHFDGYGTRQWANGCVYKGHWKQGRKHGEGTLIEPAGKSYRGQWHDGRRHGFGVLQLEGHSRYEGRWENGMQHGSGKYTDLRSETVLEGQWLCGAHHGRALLRSKGGARQRLQYNHGMLMHYQELPRPTVLPPVSKATGYLLTKKACGTFGKSGLLFVLALHFIPDLVAFLKMSRIGLLFEIDCVETRFGEVVRIVGDRPELGSWNPYDAETSGNLLCSTGEEVDENDDADGDN</sequence>
<dbReference type="PANTHER" id="PTHR43215:SF14">
    <property type="entry name" value="RADIAL SPOKE HEAD 1 HOMOLOG"/>
    <property type="match status" value="1"/>
</dbReference>
<evidence type="ECO:0000313" key="4">
    <source>
        <dbReference type="Proteomes" id="UP000186817"/>
    </source>
</evidence>
<comment type="caution">
    <text evidence="3">The sequence shown here is derived from an EMBL/GenBank/DDBJ whole genome shotgun (WGS) entry which is preliminary data.</text>
</comment>
<dbReference type="InterPro" id="IPR013783">
    <property type="entry name" value="Ig-like_fold"/>
</dbReference>
<evidence type="ECO:0000313" key="3">
    <source>
        <dbReference type="EMBL" id="OLP91708.1"/>
    </source>
</evidence>
<dbReference type="SUPFAM" id="SSF82185">
    <property type="entry name" value="Histone H3 K4-specific methyltransferase SET7/9 N-terminal domain"/>
    <property type="match status" value="1"/>
</dbReference>
<dbReference type="InterPro" id="IPR003409">
    <property type="entry name" value="MORN"/>
</dbReference>
<dbReference type="GO" id="GO:0005829">
    <property type="term" value="C:cytosol"/>
    <property type="evidence" value="ECO:0007669"/>
    <property type="project" value="TreeGrafter"/>
</dbReference>
<dbReference type="InterPro" id="IPR002044">
    <property type="entry name" value="CBM20"/>
</dbReference>
<dbReference type="SMART" id="SM00698">
    <property type="entry name" value="MORN"/>
    <property type="match status" value="5"/>
</dbReference>
<dbReference type="EMBL" id="LSRX01000653">
    <property type="protein sequence ID" value="OLP91708.1"/>
    <property type="molecule type" value="Genomic_DNA"/>
</dbReference>
<feature type="domain" description="CBM20" evidence="2">
    <location>
        <begin position="224"/>
        <end position="254"/>
    </location>
</feature>
<dbReference type="Pfam" id="PF00686">
    <property type="entry name" value="CBM_20"/>
    <property type="match status" value="1"/>
</dbReference>
<keyword evidence="4" id="KW-1185">Reference proteome</keyword>